<feature type="compositionally biased region" description="Polar residues" evidence="1">
    <location>
        <begin position="109"/>
        <end position="128"/>
    </location>
</feature>
<feature type="region of interest" description="Disordered" evidence="1">
    <location>
        <begin position="91"/>
        <end position="128"/>
    </location>
</feature>
<protein>
    <submittedName>
        <fullName evidence="2">Retrovirus-related Pol polyprotein from transposon TNT 1-94</fullName>
    </submittedName>
</protein>
<accession>A0A699QUP7</accession>
<organism evidence="2">
    <name type="scientific">Tanacetum cinerariifolium</name>
    <name type="common">Dalmatian daisy</name>
    <name type="synonym">Chrysanthemum cinerariifolium</name>
    <dbReference type="NCBI Taxonomy" id="118510"/>
    <lineage>
        <taxon>Eukaryota</taxon>
        <taxon>Viridiplantae</taxon>
        <taxon>Streptophyta</taxon>
        <taxon>Embryophyta</taxon>
        <taxon>Tracheophyta</taxon>
        <taxon>Spermatophyta</taxon>
        <taxon>Magnoliopsida</taxon>
        <taxon>eudicotyledons</taxon>
        <taxon>Gunneridae</taxon>
        <taxon>Pentapetalae</taxon>
        <taxon>asterids</taxon>
        <taxon>campanulids</taxon>
        <taxon>Asterales</taxon>
        <taxon>Asteraceae</taxon>
        <taxon>Asteroideae</taxon>
        <taxon>Anthemideae</taxon>
        <taxon>Anthemidinae</taxon>
        <taxon>Tanacetum</taxon>
    </lineage>
</organism>
<gene>
    <name evidence="2" type="ORF">Tci_848998</name>
</gene>
<dbReference type="EMBL" id="BKCJ011059156">
    <property type="protein sequence ID" value="GFC77028.1"/>
    <property type="molecule type" value="Genomic_DNA"/>
</dbReference>
<proteinExistence type="predicted"/>
<evidence type="ECO:0000313" key="2">
    <source>
        <dbReference type="EMBL" id="GFC77028.1"/>
    </source>
</evidence>
<name>A0A699QUP7_TANCI</name>
<evidence type="ECO:0000256" key="1">
    <source>
        <dbReference type="SAM" id="MobiDB-lite"/>
    </source>
</evidence>
<sequence>KDFEAKYNKFKAKLAPFSSSASAPSSFSSKNKGLIAESYNWDEEEVSSDDKETKVKAPMALTDNERISIGKESARNGEWTKITIKSTLYNSSEAKDSTLPNHNTDKVHSNISQRNTTNPSSVVSDSQASALADESSVCSTLLLPLKNLDGAEPSFGPKTVNSILKS</sequence>
<feature type="non-terminal residue" evidence="2">
    <location>
        <position position="166"/>
    </location>
</feature>
<comment type="caution">
    <text evidence="2">The sequence shown here is derived from an EMBL/GenBank/DDBJ whole genome shotgun (WGS) entry which is preliminary data.</text>
</comment>
<feature type="non-terminal residue" evidence="2">
    <location>
        <position position="1"/>
    </location>
</feature>
<dbReference type="AlphaFoldDB" id="A0A699QUP7"/>
<feature type="compositionally biased region" description="Polar residues" evidence="1">
    <location>
        <begin position="91"/>
        <end position="102"/>
    </location>
</feature>
<reference evidence="2" key="1">
    <citation type="journal article" date="2019" name="Sci. Rep.">
        <title>Draft genome of Tanacetum cinerariifolium, the natural source of mosquito coil.</title>
        <authorList>
            <person name="Yamashiro T."/>
            <person name="Shiraishi A."/>
            <person name="Satake H."/>
            <person name="Nakayama K."/>
        </authorList>
    </citation>
    <scope>NUCLEOTIDE SEQUENCE</scope>
</reference>